<accession>A0A9Q8Z6A2</accession>
<evidence type="ECO:0000256" key="1">
    <source>
        <dbReference type="SAM" id="MobiDB-lite"/>
    </source>
</evidence>
<dbReference type="Proteomes" id="UP001056012">
    <property type="component" value="Chromosome 3"/>
</dbReference>
<dbReference type="OrthoDB" id="3797827at2759"/>
<evidence type="ECO:0000313" key="3">
    <source>
        <dbReference type="Proteomes" id="UP001056012"/>
    </source>
</evidence>
<proteinExistence type="predicted"/>
<name>A0A9Q8Z6A2_CURCL</name>
<organism evidence="2 3">
    <name type="scientific">Curvularia clavata</name>
    <dbReference type="NCBI Taxonomy" id="95742"/>
    <lineage>
        <taxon>Eukaryota</taxon>
        <taxon>Fungi</taxon>
        <taxon>Dikarya</taxon>
        <taxon>Ascomycota</taxon>
        <taxon>Pezizomycotina</taxon>
        <taxon>Dothideomycetes</taxon>
        <taxon>Pleosporomycetidae</taxon>
        <taxon>Pleosporales</taxon>
        <taxon>Pleosporineae</taxon>
        <taxon>Pleosporaceae</taxon>
        <taxon>Curvularia</taxon>
    </lineage>
</organism>
<evidence type="ECO:0000313" key="2">
    <source>
        <dbReference type="EMBL" id="USP76799.1"/>
    </source>
</evidence>
<dbReference type="EMBL" id="CP089276">
    <property type="protein sequence ID" value="USP76799.1"/>
    <property type="molecule type" value="Genomic_DNA"/>
</dbReference>
<dbReference type="VEuPathDB" id="FungiDB:yc1106_04073"/>
<keyword evidence="3" id="KW-1185">Reference proteome</keyword>
<sequence length="335" mass="38311">MVNQVAREHKGPAVQRPEDTSNKVLNASEALRNMTSRKERVTPEPIPALTDTLGIFGKLPAEVRNNIFFKAMEVDERPIHMKACGCVPSHLLWQVGKCDKDHAKYPVGTGRFNLLYVSKPIRQEAMQVMYTLCKLHIVVDNNIPKYLCGTRSKKHNLPPMWNSIAQFHEIHIEVSPIHIKAGHPVRYTDRVLNILQNFQKHHLASEVPIKDLARRTRIINFGNLFHSTLPFNFDNPTVRIPVVLAGWITFQSQNPREPGFHQLQIEARDNLHRIVQLIRELPHRDGWKILVNTHVDGVSNANRPGGKREFEEFKSYCEEHGVELAHTDGPKSTQS</sequence>
<dbReference type="AlphaFoldDB" id="A0A9Q8Z6A2"/>
<protein>
    <submittedName>
        <fullName evidence="2">Uncharacterized protein</fullName>
    </submittedName>
</protein>
<reference evidence="2" key="1">
    <citation type="submission" date="2021-12" db="EMBL/GenBank/DDBJ databases">
        <title>Curvularia clavata genome.</title>
        <authorList>
            <person name="Cao Y."/>
        </authorList>
    </citation>
    <scope>NUCLEOTIDE SEQUENCE</scope>
    <source>
        <strain evidence="2">Yc1106</strain>
    </source>
</reference>
<feature type="region of interest" description="Disordered" evidence="1">
    <location>
        <begin position="1"/>
        <end position="22"/>
    </location>
</feature>
<feature type="compositionally biased region" description="Basic and acidic residues" evidence="1">
    <location>
        <begin position="1"/>
        <end position="21"/>
    </location>
</feature>
<gene>
    <name evidence="2" type="ORF">yc1106_04073</name>
</gene>